<accession>A0A841RF52</accession>
<evidence type="ECO:0000256" key="11">
    <source>
        <dbReference type="ARBA" id="ARBA00022679"/>
    </source>
</evidence>
<comment type="catalytic activity">
    <reaction evidence="1 17">
        <text>L-histidyl-[protein] + phosphoenolpyruvate = N(pros)-phospho-L-histidyl-[protein] + pyruvate</text>
        <dbReference type="Rhea" id="RHEA:23880"/>
        <dbReference type="Rhea" id="RHEA-COMP:9745"/>
        <dbReference type="Rhea" id="RHEA-COMP:9746"/>
        <dbReference type="ChEBI" id="CHEBI:15361"/>
        <dbReference type="ChEBI" id="CHEBI:29979"/>
        <dbReference type="ChEBI" id="CHEBI:58702"/>
        <dbReference type="ChEBI" id="CHEBI:64837"/>
        <dbReference type="EC" id="2.7.3.9"/>
    </reaction>
</comment>
<dbReference type="InterPro" id="IPR024692">
    <property type="entry name" value="PTS_EI"/>
</dbReference>
<dbReference type="AlphaFoldDB" id="A0A841RF52"/>
<feature type="binding site" evidence="19">
    <location>
        <position position="334"/>
    </location>
    <ligand>
        <name>phosphoenolpyruvate</name>
        <dbReference type="ChEBI" id="CHEBI:58702"/>
    </ligand>
</feature>
<evidence type="ECO:0000256" key="15">
    <source>
        <dbReference type="ARBA" id="ARBA00022842"/>
    </source>
</evidence>
<dbReference type="InterPro" id="IPR023151">
    <property type="entry name" value="PEP_util_CS"/>
</dbReference>
<evidence type="ECO:0000256" key="20">
    <source>
        <dbReference type="PIRSR" id="PIRSR000732-3"/>
    </source>
</evidence>
<evidence type="ECO:0000256" key="8">
    <source>
        <dbReference type="ARBA" id="ARBA00022448"/>
    </source>
</evidence>
<feature type="binding site" evidence="19">
    <location>
        <begin position="456"/>
        <end position="457"/>
    </location>
    <ligand>
        <name>phosphoenolpyruvate</name>
        <dbReference type="ChEBI" id="CHEBI:58702"/>
    </ligand>
</feature>
<evidence type="ECO:0000256" key="16">
    <source>
        <dbReference type="ARBA" id="ARBA00033235"/>
    </source>
</evidence>
<dbReference type="EMBL" id="JACHGJ010000010">
    <property type="protein sequence ID" value="MBB6482236.1"/>
    <property type="molecule type" value="Genomic_DNA"/>
</dbReference>
<evidence type="ECO:0000256" key="1">
    <source>
        <dbReference type="ARBA" id="ARBA00000683"/>
    </source>
</evidence>
<keyword evidence="14 17" id="KW-0418">Kinase</keyword>
<reference evidence="25 26" key="1">
    <citation type="submission" date="2020-08" db="EMBL/GenBank/DDBJ databases">
        <title>Genomic Encyclopedia of Type Strains, Phase IV (KMG-IV): sequencing the most valuable type-strain genomes for metagenomic binning, comparative biology and taxonomic classification.</title>
        <authorList>
            <person name="Goeker M."/>
        </authorList>
    </citation>
    <scope>NUCLEOTIDE SEQUENCE [LARGE SCALE GENOMIC DNA]</scope>
    <source>
        <strain evidence="25 26">DSM 2461</strain>
    </source>
</reference>
<evidence type="ECO:0000256" key="19">
    <source>
        <dbReference type="PIRSR" id="PIRSR000732-2"/>
    </source>
</evidence>
<dbReference type="GO" id="GO:0016301">
    <property type="term" value="F:kinase activity"/>
    <property type="evidence" value="ECO:0007669"/>
    <property type="project" value="UniProtKB-KW"/>
</dbReference>
<dbReference type="PIRSF" id="PIRSF000732">
    <property type="entry name" value="PTS_enzyme_I"/>
    <property type="match status" value="1"/>
</dbReference>
<dbReference type="EC" id="2.7.3.9" evidence="6 17"/>
<dbReference type="InterPro" id="IPR050499">
    <property type="entry name" value="PEP-utilizing_PTS_enzyme"/>
</dbReference>
<evidence type="ECO:0000256" key="13">
    <source>
        <dbReference type="ARBA" id="ARBA00022723"/>
    </source>
</evidence>
<evidence type="ECO:0000259" key="22">
    <source>
        <dbReference type="Pfam" id="PF00391"/>
    </source>
</evidence>
<comment type="function">
    <text evidence="3 17">General (non sugar-specific) component of the phosphoenolpyruvate-dependent sugar phosphotransferase system (sugar PTS). This major carbohydrate active-transport system catalyzes the phosphorylation of incoming sugar substrates concomitantly with their translocation across the cell membrane. Enzyme I transfers the phosphoryl group from phosphoenolpyruvate (PEP) to the phosphoryl carrier protein (HPr).</text>
</comment>
<dbReference type="Pfam" id="PF05524">
    <property type="entry name" value="PEP-utilisers_N"/>
    <property type="match status" value="1"/>
</dbReference>
<feature type="active site" description="Proton donor" evidence="18">
    <location>
        <position position="504"/>
    </location>
</feature>
<keyword evidence="10 17" id="KW-0762">Sugar transport</keyword>
<feature type="binding site" evidence="19">
    <location>
        <position position="298"/>
    </location>
    <ligand>
        <name>phosphoenolpyruvate</name>
        <dbReference type="ChEBI" id="CHEBI:58702"/>
    </ligand>
</feature>
<comment type="subcellular location">
    <subcellularLocation>
        <location evidence="4 17">Cytoplasm</location>
    </subcellularLocation>
</comment>
<dbReference type="Pfam" id="PF00391">
    <property type="entry name" value="PEP-utilizers"/>
    <property type="match status" value="1"/>
</dbReference>
<comment type="caution">
    <text evidence="25">The sequence shown here is derived from an EMBL/GenBank/DDBJ whole genome shotgun (WGS) entry which is preliminary data.</text>
</comment>
<evidence type="ECO:0000313" key="26">
    <source>
        <dbReference type="Proteomes" id="UP000587760"/>
    </source>
</evidence>
<dbReference type="InterPro" id="IPR040442">
    <property type="entry name" value="Pyrv_kinase-like_dom_sf"/>
</dbReference>
<dbReference type="RefSeq" id="WP_184748469.1">
    <property type="nucleotide sequence ID" value="NZ_JACHGJ010000010.1"/>
</dbReference>
<dbReference type="InterPro" id="IPR036618">
    <property type="entry name" value="PtsI_HPr-bd_sf"/>
</dbReference>
<evidence type="ECO:0000259" key="24">
    <source>
        <dbReference type="Pfam" id="PF05524"/>
    </source>
</evidence>
<dbReference type="GO" id="GO:0008965">
    <property type="term" value="F:phosphoenolpyruvate-protein phosphotransferase activity"/>
    <property type="evidence" value="ECO:0007669"/>
    <property type="project" value="UniProtKB-EC"/>
</dbReference>
<evidence type="ECO:0000256" key="10">
    <source>
        <dbReference type="ARBA" id="ARBA00022597"/>
    </source>
</evidence>
<dbReference type="InterPro" id="IPR008731">
    <property type="entry name" value="PTS_EIN"/>
</dbReference>
<dbReference type="NCBIfam" id="TIGR01417">
    <property type="entry name" value="PTS_I_fam"/>
    <property type="match status" value="1"/>
</dbReference>
<evidence type="ECO:0000313" key="25">
    <source>
        <dbReference type="EMBL" id="MBB6482236.1"/>
    </source>
</evidence>
<feature type="binding site" evidence="20">
    <location>
        <position position="433"/>
    </location>
    <ligand>
        <name>Mg(2+)</name>
        <dbReference type="ChEBI" id="CHEBI:18420"/>
    </ligand>
</feature>
<dbReference type="InterPro" id="IPR006318">
    <property type="entry name" value="PTS_EI-like"/>
</dbReference>
<name>A0A841RF52_9SPIO</name>
<dbReference type="GO" id="GO:0046872">
    <property type="term" value="F:metal ion binding"/>
    <property type="evidence" value="ECO:0007669"/>
    <property type="project" value="UniProtKB-KW"/>
</dbReference>
<gene>
    <name evidence="25" type="ORF">HNR50_003925</name>
</gene>
<dbReference type="PRINTS" id="PR01736">
    <property type="entry name" value="PHPHTRNFRASE"/>
</dbReference>
<dbReference type="GO" id="GO:0009401">
    <property type="term" value="P:phosphoenolpyruvate-dependent sugar phosphotransferase system"/>
    <property type="evidence" value="ECO:0007669"/>
    <property type="project" value="UniProtKB-KW"/>
</dbReference>
<evidence type="ECO:0000256" key="6">
    <source>
        <dbReference type="ARBA" id="ARBA00012232"/>
    </source>
</evidence>
<dbReference type="InterPro" id="IPR036637">
    <property type="entry name" value="Phosphohistidine_dom_sf"/>
</dbReference>
<feature type="binding site" evidence="20">
    <location>
        <position position="457"/>
    </location>
    <ligand>
        <name>Mg(2+)</name>
        <dbReference type="ChEBI" id="CHEBI:18420"/>
    </ligand>
</feature>
<evidence type="ECO:0000256" key="5">
    <source>
        <dbReference type="ARBA" id="ARBA00007837"/>
    </source>
</evidence>
<dbReference type="Proteomes" id="UP000587760">
    <property type="component" value="Unassembled WGS sequence"/>
</dbReference>
<keyword evidence="12 17" id="KW-0598">Phosphotransferase system</keyword>
<dbReference type="PROSITE" id="PS00742">
    <property type="entry name" value="PEP_ENZYMES_2"/>
    <property type="match status" value="1"/>
</dbReference>
<evidence type="ECO:0000256" key="12">
    <source>
        <dbReference type="ARBA" id="ARBA00022683"/>
    </source>
</evidence>
<dbReference type="InterPro" id="IPR015813">
    <property type="entry name" value="Pyrv/PenolPyrv_kinase-like_dom"/>
</dbReference>
<evidence type="ECO:0000256" key="2">
    <source>
        <dbReference type="ARBA" id="ARBA00001946"/>
    </source>
</evidence>
<evidence type="ECO:0000256" key="17">
    <source>
        <dbReference type="PIRNR" id="PIRNR000732"/>
    </source>
</evidence>
<comment type="similarity">
    <text evidence="5 17">Belongs to the PEP-utilizing enzyme family.</text>
</comment>
<keyword evidence="13 17" id="KW-0479">Metal-binding</keyword>
<evidence type="ECO:0000256" key="9">
    <source>
        <dbReference type="ARBA" id="ARBA00022490"/>
    </source>
</evidence>
<feature type="coiled-coil region" evidence="21">
    <location>
        <begin position="42"/>
        <end position="73"/>
    </location>
</feature>
<dbReference type="PANTHER" id="PTHR46244">
    <property type="entry name" value="PHOSPHOENOLPYRUVATE-PROTEIN PHOSPHOTRANSFERASE"/>
    <property type="match status" value="1"/>
</dbReference>
<dbReference type="SUPFAM" id="SSF52009">
    <property type="entry name" value="Phosphohistidine domain"/>
    <property type="match status" value="1"/>
</dbReference>
<evidence type="ECO:0000256" key="3">
    <source>
        <dbReference type="ARBA" id="ARBA00002728"/>
    </source>
</evidence>
<feature type="binding site" evidence="19">
    <location>
        <position position="467"/>
    </location>
    <ligand>
        <name>phosphoenolpyruvate</name>
        <dbReference type="ChEBI" id="CHEBI:58702"/>
    </ligand>
</feature>
<dbReference type="InterPro" id="IPR000121">
    <property type="entry name" value="PEP_util_C"/>
</dbReference>
<dbReference type="Gene3D" id="3.50.30.10">
    <property type="entry name" value="Phosphohistidine domain"/>
    <property type="match status" value="1"/>
</dbReference>
<evidence type="ECO:0000256" key="18">
    <source>
        <dbReference type="PIRSR" id="PIRSR000732-1"/>
    </source>
</evidence>
<evidence type="ECO:0000256" key="14">
    <source>
        <dbReference type="ARBA" id="ARBA00022777"/>
    </source>
</evidence>
<feature type="domain" description="PEP-utilising enzyme C-terminal" evidence="23">
    <location>
        <begin position="258"/>
        <end position="542"/>
    </location>
</feature>
<proteinExistence type="inferred from homology"/>
<evidence type="ECO:0000256" key="7">
    <source>
        <dbReference type="ARBA" id="ARBA00016544"/>
    </source>
</evidence>
<dbReference type="Gene3D" id="1.10.274.10">
    <property type="entry name" value="PtsI, HPr-binding domain"/>
    <property type="match status" value="1"/>
</dbReference>
<dbReference type="GO" id="GO:0005737">
    <property type="term" value="C:cytoplasm"/>
    <property type="evidence" value="ECO:0007669"/>
    <property type="project" value="UniProtKB-SubCell"/>
</dbReference>
<sequence length="580" mass="65638">MKEFHGISASPGIAIGRVFLYMEDSMAVPKYTIEHDSIDTEISRYEEAVNKATSDLNQLKEQLTKEVAEENSRILDSHLLMLSDSMFNDQVFQRMKNDMINIEAALKSVIEDLVDKLNASRDLYLRERTVDILDVAKRIINHLMFRERLSLADINTEVILVSQNLMPSDTLLMNKRMVKGIAMDSGGRTSHTAILAKSFEIPAVLGLRELTKSINTNDLIIVDGHHGKVIINPDDDTRALYEKMLLEYQKRESELLNMNMLAAETKDGKLINLQANIEIPEEVDSVLVHGADGIGLYRSEFLFMQPGRVPSEEQQYEAYKTVLEAMEGKPVTIRTLDVGGDKFIPKVNNLAENNPLLGWRAIRFCIEHKEFFKQQLRALLRASVFGNLKIMFPMISGVEELEKALAILEETKDDLRKEKINFIERIPVGIMIEVPSAAMTSDILARKVDFFSIGTNDLIQYTIAVDRGNEKIATLYEPFHPGVLRLIRMVIENAHEQGLSVSMCGEMAGDLYSSVILLGLGLDVYSMSAISIPEIKRIIRSVSMSEAEELVGTIMAMKSFGDIDKYVRNWMEEKFDNIRY</sequence>
<comment type="cofactor">
    <cofactor evidence="2 17 20">
        <name>Mg(2+)</name>
        <dbReference type="ChEBI" id="CHEBI:18420"/>
    </cofactor>
</comment>
<organism evidence="25 26">
    <name type="scientific">Spirochaeta isovalerica</name>
    <dbReference type="NCBI Taxonomy" id="150"/>
    <lineage>
        <taxon>Bacteria</taxon>
        <taxon>Pseudomonadati</taxon>
        <taxon>Spirochaetota</taxon>
        <taxon>Spirochaetia</taxon>
        <taxon>Spirochaetales</taxon>
        <taxon>Spirochaetaceae</taxon>
        <taxon>Spirochaeta</taxon>
    </lineage>
</organism>
<dbReference type="Gene3D" id="3.20.20.60">
    <property type="entry name" value="Phosphoenolpyruvate-binding domains"/>
    <property type="match status" value="1"/>
</dbReference>
<dbReference type="InterPro" id="IPR008279">
    <property type="entry name" value="PEP-util_enz_mobile_dom"/>
</dbReference>
<feature type="active site" description="Tele-phosphohistidine intermediate" evidence="18">
    <location>
        <position position="191"/>
    </location>
</feature>
<dbReference type="Pfam" id="PF02896">
    <property type="entry name" value="PEP-utilizers_C"/>
    <property type="match status" value="1"/>
</dbReference>
<evidence type="ECO:0000256" key="4">
    <source>
        <dbReference type="ARBA" id="ARBA00004496"/>
    </source>
</evidence>
<keyword evidence="8 17" id="KW-0813">Transport</keyword>
<keyword evidence="11 17" id="KW-0808">Transferase</keyword>
<keyword evidence="21" id="KW-0175">Coiled coil</keyword>
<dbReference type="SUPFAM" id="SSF51621">
    <property type="entry name" value="Phosphoenolpyruvate/pyruvate domain"/>
    <property type="match status" value="1"/>
</dbReference>
<feature type="domain" description="Phosphotransferase system enzyme I N-terminal" evidence="24">
    <location>
        <begin position="5"/>
        <end position="128"/>
    </location>
</feature>
<evidence type="ECO:0000259" key="23">
    <source>
        <dbReference type="Pfam" id="PF02896"/>
    </source>
</evidence>
<keyword evidence="15 17" id="KW-0460">Magnesium</keyword>
<dbReference type="SUPFAM" id="SSF47831">
    <property type="entry name" value="Enzyme I of the PEP:sugar phosphotransferase system HPr-binding (sub)domain"/>
    <property type="match status" value="1"/>
</dbReference>
<keyword evidence="26" id="KW-1185">Reference proteome</keyword>
<dbReference type="PANTHER" id="PTHR46244:SF3">
    <property type="entry name" value="PHOSPHOENOLPYRUVATE-PROTEIN PHOSPHOTRANSFERASE"/>
    <property type="match status" value="1"/>
</dbReference>
<keyword evidence="9 17" id="KW-0963">Cytoplasm</keyword>
<evidence type="ECO:0000256" key="21">
    <source>
        <dbReference type="SAM" id="Coils"/>
    </source>
</evidence>
<feature type="coiled-coil region" evidence="21">
    <location>
        <begin position="398"/>
        <end position="425"/>
    </location>
</feature>
<protein>
    <recommendedName>
        <fullName evidence="7 17">Phosphoenolpyruvate-protein phosphotransferase</fullName>
        <ecNumber evidence="6 17">2.7.3.9</ecNumber>
    </recommendedName>
    <alternativeName>
        <fullName evidence="16 17">Phosphotransferase system, enzyme I</fullName>
    </alternativeName>
</protein>
<feature type="domain" description="PEP-utilising enzyme mobile" evidence="22">
    <location>
        <begin position="156"/>
        <end position="227"/>
    </location>
</feature>